<protein>
    <submittedName>
        <fullName evidence="4">Histidine kinase</fullName>
    </submittedName>
</protein>
<reference evidence="4 5" key="1">
    <citation type="journal article" date="2018" name="Genome Announc.">
        <title>Genome Sequence of Geothermobacter sp. HR-1 Iron Reducer from the Loihi Seamount.</title>
        <authorList>
            <person name="Smith H."/>
            <person name="Abuyen K."/>
            <person name="Tremblay J."/>
            <person name="Savalia P."/>
            <person name="Perez-Rodriguez I."/>
            <person name="Emerson D."/>
            <person name="Tully B."/>
            <person name="Amend J."/>
        </authorList>
    </citation>
    <scope>NUCLEOTIDE SEQUENCE [LARGE SCALE GENOMIC DNA]</scope>
    <source>
        <strain evidence="4 5">HR-1</strain>
    </source>
</reference>
<evidence type="ECO:0000256" key="2">
    <source>
        <dbReference type="PROSITE-ProRule" id="PRU00169"/>
    </source>
</evidence>
<sequence>MSVADNNLHRVLIIDDDRLFLKTLEKNIREDFPGLEVTTCDNPVQGLKAIDESIDLLLLDLEMPGMDGSKLLAYATARGIDKSRIIILSARDAEDLHQIFPMGVCLAVLNKHEARQKTVLKMVFSSLQRRP</sequence>
<dbReference type="PANTHER" id="PTHR44591">
    <property type="entry name" value="STRESS RESPONSE REGULATOR PROTEIN 1"/>
    <property type="match status" value="1"/>
</dbReference>
<dbReference type="Gene3D" id="3.40.50.2300">
    <property type="match status" value="1"/>
</dbReference>
<dbReference type="InterPro" id="IPR011006">
    <property type="entry name" value="CheY-like_superfamily"/>
</dbReference>
<keyword evidence="4" id="KW-0418">Kinase</keyword>
<keyword evidence="1 2" id="KW-0597">Phosphoprotein</keyword>
<dbReference type="PROSITE" id="PS50110">
    <property type="entry name" value="RESPONSE_REGULATORY"/>
    <property type="match status" value="1"/>
</dbReference>
<evidence type="ECO:0000256" key="1">
    <source>
        <dbReference type="ARBA" id="ARBA00022553"/>
    </source>
</evidence>
<dbReference type="PANTHER" id="PTHR44591:SF21">
    <property type="entry name" value="TWO-COMPONENT RESPONSE REGULATOR"/>
    <property type="match status" value="1"/>
</dbReference>
<dbReference type="InterPro" id="IPR050595">
    <property type="entry name" value="Bact_response_regulator"/>
</dbReference>
<dbReference type="InterPro" id="IPR001789">
    <property type="entry name" value="Sig_transdc_resp-reg_receiver"/>
</dbReference>
<evidence type="ECO:0000313" key="4">
    <source>
        <dbReference type="EMBL" id="PNU18871.1"/>
    </source>
</evidence>
<keyword evidence="4" id="KW-0808">Transferase</keyword>
<evidence type="ECO:0000313" key="5">
    <source>
        <dbReference type="Proteomes" id="UP000236340"/>
    </source>
</evidence>
<proteinExistence type="predicted"/>
<evidence type="ECO:0000259" key="3">
    <source>
        <dbReference type="PROSITE" id="PS50110"/>
    </source>
</evidence>
<accession>A0A2K2H6J6</accession>
<dbReference type="OrthoDB" id="5511653at2"/>
<feature type="domain" description="Response regulatory" evidence="3">
    <location>
        <begin position="10"/>
        <end position="126"/>
    </location>
</feature>
<comment type="caution">
    <text evidence="4">The sequence shown here is derived from an EMBL/GenBank/DDBJ whole genome shotgun (WGS) entry which is preliminary data.</text>
</comment>
<dbReference type="SMART" id="SM00448">
    <property type="entry name" value="REC"/>
    <property type="match status" value="1"/>
</dbReference>
<dbReference type="SUPFAM" id="SSF52172">
    <property type="entry name" value="CheY-like"/>
    <property type="match status" value="1"/>
</dbReference>
<gene>
    <name evidence="4" type="ORF">C2E25_15330</name>
</gene>
<dbReference type="EMBL" id="PPFX01000047">
    <property type="protein sequence ID" value="PNU18871.1"/>
    <property type="molecule type" value="Genomic_DNA"/>
</dbReference>
<feature type="modified residue" description="4-aspartylphosphate" evidence="2">
    <location>
        <position position="60"/>
    </location>
</feature>
<dbReference type="Proteomes" id="UP000236340">
    <property type="component" value="Unassembled WGS sequence"/>
</dbReference>
<dbReference type="AlphaFoldDB" id="A0A2K2H6J6"/>
<dbReference type="RefSeq" id="WP_103116600.1">
    <property type="nucleotide sequence ID" value="NZ_PPFX01000047.1"/>
</dbReference>
<dbReference type="Pfam" id="PF00072">
    <property type="entry name" value="Response_reg"/>
    <property type="match status" value="1"/>
</dbReference>
<dbReference type="GO" id="GO:0016301">
    <property type="term" value="F:kinase activity"/>
    <property type="evidence" value="ECO:0007669"/>
    <property type="project" value="UniProtKB-KW"/>
</dbReference>
<dbReference type="GO" id="GO:0000160">
    <property type="term" value="P:phosphorelay signal transduction system"/>
    <property type="evidence" value="ECO:0007669"/>
    <property type="project" value="InterPro"/>
</dbReference>
<dbReference type="CDD" id="cd00156">
    <property type="entry name" value="REC"/>
    <property type="match status" value="1"/>
</dbReference>
<name>A0A2K2H6J6_9BACT</name>
<organism evidence="4 5">
    <name type="scientific">Geothermobacter hydrogeniphilus</name>
    <dbReference type="NCBI Taxonomy" id="1969733"/>
    <lineage>
        <taxon>Bacteria</taxon>
        <taxon>Pseudomonadati</taxon>
        <taxon>Thermodesulfobacteriota</taxon>
        <taxon>Desulfuromonadia</taxon>
        <taxon>Desulfuromonadales</taxon>
        <taxon>Geothermobacteraceae</taxon>
        <taxon>Geothermobacter</taxon>
    </lineage>
</organism>